<proteinExistence type="predicted"/>
<feature type="transmembrane region" description="Helical" evidence="2">
    <location>
        <begin position="33"/>
        <end position="57"/>
    </location>
</feature>
<accession>A0A3S4ULM0</accession>
<reference evidence="3 4" key="1">
    <citation type="submission" date="2018-12" db="EMBL/GenBank/DDBJ databases">
        <authorList>
            <consortium name="Pathogen Informatics"/>
        </authorList>
    </citation>
    <scope>NUCLEOTIDE SEQUENCE [LARGE SCALE GENOMIC DNA]</scope>
    <source>
        <strain evidence="3 4">NCTC11923</strain>
    </source>
</reference>
<dbReference type="RefSeq" id="WP_026427236.1">
    <property type="nucleotide sequence ID" value="NZ_CBCRWE010000028.1"/>
</dbReference>
<dbReference type="KEGG" id="asla:NCTC11923_00052"/>
<dbReference type="AlphaFoldDB" id="A0A3S4ULM0"/>
<keyword evidence="2" id="KW-0812">Transmembrane</keyword>
<gene>
    <name evidence="3" type="ORF">NCTC11923_00052</name>
</gene>
<organism evidence="3 4">
    <name type="scientific">Actinomyces slackii</name>
    <dbReference type="NCBI Taxonomy" id="52774"/>
    <lineage>
        <taxon>Bacteria</taxon>
        <taxon>Bacillati</taxon>
        <taxon>Actinomycetota</taxon>
        <taxon>Actinomycetes</taxon>
        <taxon>Actinomycetales</taxon>
        <taxon>Actinomycetaceae</taxon>
        <taxon>Actinomyces</taxon>
    </lineage>
</organism>
<feature type="transmembrane region" description="Helical" evidence="2">
    <location>
        <begin position="63"/>
        <end position="80"/>
    </location>
</feature>
<keyword evidence="4" id="KW-1185">Reference proteome</keyword>
<dbReference type="EMBL" id="LR134363">
    <property type="protein sequence ID" value="VEG73447.1"/>
    <property type="molecule type" value="Genomic_DNA"/>
</dbReference>
<sequence length="161" mass="16722">MTFDHSAPQPPDGAQQAAHSDSQSPWKARRWRFFWPTVAAAVLVWTVALVICFATIHASGQRGLTRFILVGLGAGLVYAVRTLNQTQVAKEIEQERKAAGYGSGYGQVPGQAGTQPPAGYGQVPGQTGAQPPAGYGQVPGQTGAQPPAGYGQVPGQPPTGS</sequence>
<dbReference type="Proteomes" id="UP000276899">
    <property type="component" value="Chromosome"/>
</dbReference>
<evidence type="ECO:0000256" key="2">
    <source>
        <dbReference type="SAM" id="Phobius"/>
    </source>
</evidence>
<evidence type="ECO:0000256" key="1">
    <source>
        <dbReference type="SAM" id="MobiDB-lite"/>
    </source>
</evidence>
<protein>
    <submittedName>
        <fullName evidence="3">Uncharacterized protein</fullName>
    </submittedName>
</protein>
<evidence type="ECO:0000313" key="3">
    <source>
        <dbReference type="EMBL" id="VEG73447.1"/>
    </source>
</evidence>
<dbReference type="STRING" id="1278298.GCA_000428685_02290"/>
<name>A0A3S4ULM0_9ACTO</name>
<feature type="region of interest" description="Disordered" evidence="1">
    <location>
        <begin position="1"/>
        <end position="23"/>
    </location>
</feature>
<evidence type="ECO:0000313" key="4">
    <source>
        <dbReference type="Proteomes" id="UP000276899"/>
    </source>
</evidence>
<feature type="region of interest" description="Disordered" evidence="1">
    <location>
        <begin position="101"/>
        <end position="161"/>
    </location>
</feature>
<keyword evidence="2" id="KW-1133">Transmembrane helix</keyword>
<keyword evidence="2" id="KW-0472">Membrane</keyword>